<evidence type="ECO:0000313" key="2">
    <source>
        <dbReference type="Proteomes" id="UP000887575"/>
    </source>
</evidence>
<dbReference type="Gene3D" id="1.25.50.20">
    <property type="match status" value="2"/>
</dbReference>
<keyword evidence="2" id="KW-1185">Reference proteome</keyword>
<proteinExistence type="predicted"/>
<feature type="region of interest" description="Disordered" evidence="1">
    <location>
        <begin position="78"/>
        <end position="102"/>
    </location>
</feature>
<dbReference type="AlphaFoldDB" id="A0AAF3F1L2"/>
<evidence type="ECO:0000256" key="1">
    <source>
        <dbReference type="SAM" id="MobiDB-lite"/>
    </source>
</evidence>
<dbReference type="Proteomes" id="UP000887575">
    <property type="component" value="Unassembled WGS sequence"/>
</dbReference>
<organism evidence="2 3">
    <name type="scientific">Mesorhabditis belari</name>
    <dbReference type="NCBI Taxonomy" id="2138241"/>
    <lineage>
        <taxon>Eukaryota</taxon>
        <taxon>Metazoa</taxon>
        <taxon>Ecdysozoa</taxon>
        <taxon>Nematoda</taxon>
        <taxon>Chromadorea</taxon>
        <taxon>Rhabditida</taxon>
        <taxon>Rhabditina</taxon>
        <taxon>Rhabditomorpha</taxon>
        <taxon>Rhabditoidea</taxon>
        <taxon>Rhabditidae</taxon>
        <taxon>Mesorhabditinae</taxon>
        <taxon>Mesorhabditis</taxon>
    </lineage>
</organism>
<sequence>MSPICLLVFLDRVGWEVAEKEDGQVSLLRGLLVGRLCKSGHQPSINKAQAMFNAYIESNQKNSRGSSPCTALIALGLTDPTSGRPEKLSRLRRGSGKSSLTGSHPNFCGSNLSLLLDKFGGANSGLFQRCMKLSAQESCNEEMAKDVETFFCGKIDATASATLDRPIKQVTEHIRNNVKFLAFAAPQADEYLKKKGY</sequence>
<reference evidence="3" key="1">
    <citation type="submission" date="2024-02" db="UniProtKB">
        <authorList>
            <consortium name="WormBaseParasite"/>
        </authorList>
    </citation>
    <scope>IDENTIFICATION</scope>
</reference>
<dbReference type="WBParaSite" id="MBELARI_LOCUS2025">
    <property type="protein sequence ID" value="MBELARI_LOCUS2025"/>
    <property type="gene ID" value="MBELARI_LOCUS2025"/>
</dbReference>
<name>A0AAF3F1L2_9BILA</name>
<protein>
    <submittedName>
        <fullName evidence="3">Uncharacterized protein</fullName>
    </submittedName>
</protein>
<evidence type="ECO:0000313" key="3">
    <source>
        <dbReference type="WBParaSite" id="MBELARI_LOCUS2025"/>
    </source>
</evidence>
<accession>A0AAF3F1L2</accession>